<dbReference type="OrthoDB" id="3784at2759"/>
<keyword evidence="7 14" id="KW-0812">Transmembrane</keyword>
<name>A0A6P7FVV7_DIAVI</name>
<organism evidence="18">
    <name type="scientific">Diabrotica virgifera virgifera</name>
    <name type="common">western corn rootworm</name>
    <dbReference type="NCBI Taxonomy" id="50390"/>
    <lineage>
        <taxon>Eukaryota</taxon>
        <taxon>Metazoa</taxon>
        <taxon>Ecdysozoa</taxon>
        <taxon>Arthropoda</taxon>
        <taxon>Hexapoda</taxon>
        <taxon>Insecta</taxon>
        <taxon>Pterygota</taxon>
        <taxon>Neoptera</taxon>
        <taxon>Endopterygota</taxon>
        <taxon>Coleoptera</taxon>
        <taxon>Polyphaga</taxon>
        <taxon>Cucujiformia</taxon>
        <taxon>Chrysomeloidea</taxon>
        <taxon>Chrysomelidae</taxon>
        <taxon>Galerucinae</taxon>
        <taxon>Diabroticina</taxon>
        <taxon>Diabroticites</taxon>
        <taxon>Diabrotica</taxon>
    </lineage>
</organism>
<proteinExistence type="inferred from homology"/>
<evidence type="ECO:0000256" key="3">
    <source>
        <dbReference type="ARBA" id="ARBA00006739"/>
    </source>
</evidence>
<keyword evidence="6" id="KW-0808">Transferase</keyword>
<evidence type="ECO:0000256" key="13">
    <source>
        <dbReference type="ARBA" id="ARBA00070518"/>
    </source>
</evidence>
<comment type="similarity">
    <text evidence="3">Belongs to the glycosyltransferase 2 family.</text>
</comment>
<keyword evidence="8" id="KW-0256">Endoplasmic reticulum</keyword>
<gene>
    <name evidence="18" type="primary">LOC114331621</name>
</gene>
<keyword evidence="10 14" id="KW-1133">Transmembrane helix</keyword>
<dbReference type="FunFam" id="3.90.550.10:FF:000068">
    <property type="entry name" value="ALG5, dolichyl-phosphate beta-glucosyltransferase"/>
    <property type="match status" value="1"/>
</dbReference>
<dbReference type="Proteomes" id="UP001652700">
    <property type="component" value="Unplaced"/>
</dbReference>
<keyword evidence="11 14" id="KW-0472">Membrane</keyword>
<evidence type="ECO:0000313" key="17">
    <source>
        <dbReference type="Proteomes" id="UP001652700"/>
    </source>
</evidence>
<dbReference type="FunCoup" id="A0A6P7FVV7">
    <property type="interactions" value="1858"/>
</dbReference>
<dbReference type="RefSeq" id="XP_028137038.1">
    <property type="nucleotide sequence ID" value="XM_028281237.1"/>
</dbReference>
<keyword evidence="5" id="KW-0328">Glycosyltransferase</keyword>
<comment type="subcellular location">
    <subcellularLocation>
        <location evidence="1">Endoplasmic reticulum membrane</location>
        <topology evidence="1">Single-pass membrane protein</topology>
    </subcellularLocation>
</comment>
<evidence type="ECO:0000256" key="7">
    <source>
        <dbReference type="ARBA" id="ARBA00022692"/>
    </source>
</evidence>
<feature type="domain" description="Glycosyltransferase 2-like" evidence="15">
    <location>
        <begin position="67"/>
        <end position="175"/>
    </location>
</feature>
<protein>
    <recommendedName>
        <fullName evidence="13">Dolichyl-phosphate beta-glucosyltransferase</fullName>
        <ecNumber evidence="4">2.4.1.117</ecNumber>
    </recommendedName>
</protein>
<dbReference type="CDD" id="cd04188">
    <property type="entry name" value="DPG_synthase"/>
    <property type="match status" value="1"/>
</dbReference>
<evidence type="ECO:0000256" key="9">
    <source>
        <dbReference type="ARBA" id="ARBA00022968"/>
    </source>
</evidence>
<reference evidence="18" key="1">
    <citation type="submission" date="2025-04" db="UniProtKB">
        <authorList>
            <consortium name="RefSeq"/>
        </authorList>
    </citation>
    <scope>IDENTIFICATION</scope>
</reference>
<dbReference type="GO" id="GO:0005789">
    <property type="term" value="C:endoplasmic reticulum membrane"/>
    <property type="evidence" value="ECO:0007669"/>
    <property type="project" value="UniProtKB-SubCell"/>
</dbReference>
<dbReference type="EnsemblMetazoa" id="XM_050642458.1">
    <property type="protein sequence ID" value="XP_050498415.1"/>
    <property type="gene ID" value="LOC126879443"/>
</dbReference>
<dbReference type="Gene3D" id="3.90.550.10">
    <property type="entry name" value="Spore Coat Polysaccharide Biosynthesis Protein SpsA, Chain A"/>
    <property type="match status" value="1"/>
</dbReference>
<evidence type="ECO:0000256" key="6">
    <source>
        <dbReference type="ARBA" id="ARBA00022679"/>
    </source>
</evidence>
<dbReference type="AlphaFoldDB" id="A0A6P7FVV7"/>
<keyword evidence="9" id="KW-0735">Signal-anchor</keyword>
<accession>A0A6P7FVV7</accession>
<evidence type="ECO:0000256" key="1">
    <source>
        <dbReference type="ARBA" id="ARBA00004389"/>
    </source>
</evidence>
<keyword evidence="17" id="KW-1185">Reference proteome</keyword>
<dbReference type="InterPro" id="IPR029044">
    <property type="entry name" value="Nucleotide-diphossugar_trans"/>
</dbReference>
<evidence type="ECO:0000313" key="16">
    <source>
        <dbReference type="EnsemblMetazoa" id="XP_050498415.1"/>
    </source>
</evidence>
<evidence type="ECO:0000256" key="4">
    <source>
        <dbReference type="ARBA" id="ARBA00012583"/>
    </source>
</evidence>
<dbReference type="Pfam" id="PF00535">
    <property type="entry name" value="Glycos_transf_2"/>
    <property type="match status" value="1"/>
</dbReference>
<evidence type="ECO:0000256" key="8">
    <source>
        <dbReference type="ARBA" id="ARBA00022824"/>
    </source>
</evidence>
<evidence type="ECO:0000256" key="12">
    <source>
        <dbReference type="ARBA" id="ARBA00045097"/>
    </source>
</evidence>
<sequence length="332" mass="37560">MDFGIILFVGSAFAVSILLFICILMVATSSTYPVVIRSKNEKYFIDPVTGKQVPFPSINEKSSVHLSVIVPAYNEEERLPLMLDECIEFLENRCKDLPNYKYEIIVVSDGSRDKTVEVAHVYAKKIVGNEKLRVLHLEQNRGKGGAVRLGMQSARGAVLLFADADGATTFADITKVEDGLLNLINCDYQKDPSKVEEKLAISMGSRAHLEEEAVASRSFFRTILMHGFHFLVWLFAVRGLRDTQCGFKLLTREAARICFESLHVERWAFDVEMLYIAQTLKIPIAEVAVRWTEIDGSKVTPVWSWIQMGMDLGLIWLRYTIGAWKIKSKKND</sequence>
<dbReference type="SUPFAM" id="SSF53448">
    <property type="entry name" value="Nucleotide-diphospho-sugar transferases"/>
    <property type="match status" value="1"/>
</dbReference>
<evidence type="ECO:0000313" key="18">
    <source>
        <dbReference type="RefSeq" id="XP_028137038.1"/>
    </source>
</evidence>
<evidence type="ECO:0000256" key="10">
    <source>
        <dbReference type="ARBA" id="ARBA00022989"/>
    </source>
</evidence>
<comment type="pathway">
    <text evidence="2">Protein modification; protein glycosylation.</text>
</comment>
<dbReference type="GO" id="GO:0004581">
    <property type="term" value="F:dolichyl-phosphate beta-glucosyltransferase activity"/>
    <property type="evidence" value="ECO:0007669"/>
    <property type="project" value="UniProtKB-EC"/>
</dbReference>
<reference evidence="16" key="2">
    <citation type="submission" date="2025-05" db="UniProtKB">
        <authorList>
            <consortium name="EnsemblMetazoa"/>
        </authorList>
    </citation>
    <scope>IDENTIFICATION</scope>
</reference>
<dbReference type="InterPro" id="IPR035518">
    <property type="entry name" value="DPG_synthase"/>
</dbReference>
<feature type="transmembrane region" description="Helical" evidence="14">
    <location>
        <begin position="6"/>
        <end position="27"/>
    </location>
</feature>
<dbReference type="PANTHER" id="PTHR10859">
    <property type="entry name" value="GLYCOSYL TRANSFERASE"/>
    <property type="match status" value="1"/>
</dbReference>
<evidence type="ECO:0000256" key="14">
    <source>
        <dbReference type="SAM" id="Phobius"/>
    </source>
</evidence>
<evidence type="ECO:0000256" key="5">
    <source>
        <dbReference type="ARBA" id="ARBA00022676"/>
    </source>
</evidence>
<dbReference type="InterPro" id="IPR001173">
    <property type="entry name" value="Glyco_trans_2-like"/>
</dbReference>
<dbReference type="EC" id="2.4.1.117" evidence="4"/>
<evidence type="ECO:0000259" key="15">
    <source>
        <dbReference type="Pfam" id="PF00535"/>
    </source>
</evidence>
<evidence type="ECO:0000256" key="11">
    <source>
        <dbReference type="ARBA" id="ARBA00023136"/>
    </source>
</evidence>
<evidence type="ECO:0000256" key="2">
    <source>
        <dbReference type="ARBA" id="ARBA00004922"/>
    </source>
</evidence>
<dbReference type="GO" id="GO:0006487">
    <property type="term" value="P:protein N-linked glycosylation"/>
    <property type="evidence" value="ECO:0007669"/>
    <property type="project" value="TreeGrafter"/>
</dbReference>
<dbReference type="PANTHER" id="PTHR10859:SF91">
    <property type="entry name" value="DOLICHYL-PHOSPHATE BETA-GLUCOSYLTRANSFERASE"/>
    <property type="match status" value="1"/>
</dbReference>
<dbReference type="InParanoid" id="A0A6P7FVV7"/>
<comment type="catalytic activity">
    <reaction evidence="12">
        <text>a di-trans,poly-cis-dolichyl phosphate + UDP-alpha-D-glucose = a di-trans,poly-cis-dolichyl beta-D-glucosyl phosphate + UDP</text>
        <dbReference type="Rhea" id="RHEA:15401"/>
        <dbReference type="Rhea" id="RHEA-COMP:19498"/>
        <dbReference type="Rhea" id="RHEA-COMP:19502"/>
        <dbReference type="ChEBI" id="CHEBI:57525"/>
        <dbReference type="ChEBI" id="CHEBI:57683"/>
        <dbReference type="ChEBI" id="CHEBI:58223"/>
        <dbReference type="ChEBI" id="CHEBI:58885"/>
        <dbReference type="EC" id="2.4.1.117"/>
    </reaction>
    <physiologicalReaction direction="left-to-right" evidence="12">
        <dbReference type="Rhea" id="RHEA:15402"/>
    </physiologicalReaction>
</comment>